<dbReference type="AlphaFoldDB" id="A0A151RAU6"/>
<gene>
    <name evidence="1" type="ORF">KK1_039015</name>
</gene>
<dbReference type="Proteomes" id="UP000075243">
    <property type="component" value="Unassembled WGS sequence"/>
</dbReference>
<reference evidence="1" key="1">
    <citation type="journal article" date="2012" name="Nat. Biotechnol.">
        <title>Draft genome sequence of pigeonpea (Cajanus cajan), an orphan legume crop of resource-poor farmers.</title>
        <authorList>
            <person name="Varshney R.K."/>
            <person name="Chen W."/>
            <person name="Li Y."/>
            <person name="Bharti A.K."/>
            <person name="Saxena R.K."/>
            <person name="Schlueter J.A."/>
            <person name="Donoghue M.T."/>
            <person name="Azam S."/>
            <person name="Fan G."/>
            <person name="Whaley A.M."/>
            <person name="Farmer A.D."/>
            <person name="Sheridan J."/>
            <person name="Iwata A."/>
            <person name="Tuteja R."/>
            <person name="Penmetsa R.V."/>
            <person name="Wu W."/>
            <person name="Upadhyaya H.D."/>
            <person name="Yang S.P."/>
            <person name="Shah T."/>
            <person name="Saxena K.B."/>
            <person name="Michael T."/>
            <person name="McCombie W.R."/>
            <person name="Yang B."/>
            <person name="Zhang G."/>
            <person name="Yang H."/>
            <person name="Wang J."/>
            <person name="Spillane C."/>
            <person name="Cook D.R."/>
            <person name="May G.D."/>
            <person name="Xu X."/>
            <person name="Jackson S.A."/>
        </authorList>
    </citation>
    <scope>NUCLEOTIDE SEQUENCE [LARGE SCALE GENOMIC DNA]</scope>
</reference>
<accession>A0A151RAU6</accession>
<dbReference type="Gramene" id="C.cajan_34919.t">
    <property type="protein sequence ID" value="C.cajan_34919.t.cds1"/>
    <property type="gene ID" value="C.cajan_34919"/>
</dbReference>
<sequence>VRVGALDDHVARGVDVDAGRVARVRFHEPDYDGDVVRDALEGHGDGAFGLEEVHRATVVVRERRRFGFEGGEGGGEGHQLLPDEPLCVLRIRDGGGAALGEDGVQELSHRRLNHAD</sequence>
<feature type="non-terminal residue" evidence="1">
    <location>
        <position position="1"/>
    </location>
</feature>
<name>A0A151RAU6_CAJCA</name>
<keyword evidence="2" id="KW-1185">Reference proteome</keyword>
<proteinExistence type="predicted"/>
<protein>
    <submittedName>
        <fullName evidence="1">Uncharacterized protein</fullName>
    </submittedName>
</protein>
<evidence type="ECO:0000313" key="1">
    <source>
        <dbReference type="EMBL" id="KYP39657.1"/>
    </source>
</evidence>
<organism evidence="1 2">
    <name type="scientific">Cajanus cajan</name>
    <name type="common">Pigeon pea</name>
    <name type="synonym">Cajanus indicus</name>
    <dbReference type="NCBI Taxonomy" id="3821"/>
    <lineage>
        <taxon>Eukaryota</taxon>
        <taxon>Viridiplantae</taxon>
        <taxon>Streptophyta</taxon>
        <taxon>Embryophyta</taxon>
        <taxon>Tracheophyta</taxon>
        <taxon>Spermatophyta</taxon>
        <taxon>Magnoliopsida</taxon>
        <taxon>eudicotyledons</taxon>
        <taxon>Gunneridae</taxon>
        <taxon>Pentapetalae</taxon>
        <taxon>rosids</taxon>
        <taxon>fabids</taxon>
        <taxon>Fabales</taxon>
        <taxon>Fabaceae</taxon>
        <taxon>Papilionoideae</taxon>
        <taxon>50 kb inversion clade</taxon>
        <taxon>NPAAA clade</taxon>
        <taxon>indigoferoid/millettioid clade</taxon>
        <taxon>Phaseoleae</taxon>
        <taxon>Cajanus</taxon>
    </lineage>
</organism>
<evidence type="ECO:0000313" key="2">
    <source>
        <dbReference type="Proteomes" id="UP000075243"/>
    </source>
</evidence>
<dbReference type="EMBL" id="KQ483890">
    <property type="protein sequence ID" value="KYP39657.1"/>
    <property type="molecule type" value="Genomic_DNA"/>
</dbReference>